<evidence type="ECO:0000313" key="6">
    <source>
        <dbReference type="Proteomes" id="UP001165085"/>
    </source>
</evidence>
<feature type="compositionally biased region" description="Polar residues" evidence="4">
    <location>
        <begin position="92"/>
        <end position="106"/>
    </location>
</feature>
<evidence type="ECO:0000313" key="5">
    <source>
        <dbReference type="EMBL" id="GMH59499.1"/>
    </source>
</evidence>
<protein>
    <recommendedName>
        <fullName evidence="7">Ribosomal protein S16</fullName>
    </recommendedName>
</protein>
<keyword evidence="2" id="KW-0689">Ribosomal protein</keyword>
<dbReference type="Gene3D" id="3.30.1320.10">
    <property type="match status" value="1"/>
</dbReference>
<dbReference type="EMBL" id="BRXY01000059">
    <property type="protein sequence ID" value="GMH59499.1"/>
    <property type="molecule type" value="Genomic_DNA"/>
</dbReference>
<keyword evidence="3" id="KW-0687">Ribonucleoprotein</keyword>
<dbReference type="AlphaFoldDB" id="A0A9W6ZZU4"/>
<name>A0A9W6ZZU4_9STRA</name>
<dbReference type="NCBIfam" id="TIGR00002">
    <property type="entry name" value="S16"/>
    <property type="match status" value="1"/>
</dbReference>
<comment type="similarity">
    <text evidence="1">Belongs to the bacterial ribosomal protein bS16 family.</text>
</comment>
<sequence length="137" mass="15731">MPVRIRLQRFGRKKVPFYRIVSCDSRSRRDGKFLEVLGTYDPLIKNGQKEVRLNIDRCRYWLGVGAQPSDVVQRLFGQFGVLPPHVHKRQRQSSIPKNQREFSTSAAAPSTIPTHKYLSDAIINQNAAWAISNLLKK</sequence>
<dbReference type="GO" id="GO:0015935">
    <property type="term" value="C:small ribosomal subunit"/>
    <property type="evidence" value="ECO:0007669"/>
    <property type="project" value="TreeGrafter"/>
</dbReference>
<comment type="caution">
    <text evidence="5">The sequence shown here is derived from an EMBL/GenBank/DDBJ whole genome shotgun (WGS) entry which is preliminary data.</text>
</comment>
<dbReference type="PANTHER" id="PTHR12919:SF20">
    <property type="entry name" value="SMALL RIBOSOMAL SUBUNIT PROTEIN BS16M"/>
    <property type="match status" value="1"/>
</dbReference>
<evidence type="ECO:0000256" key="4">
    <source>
        <dbReference type="SAM" id="MobiDB-lite"/>
    </source>
</evidence>
<dbReference type="InterPro" id="IPR000307">
    <property type="entry name" value="Ribosomal_bS16"/>
</dbReference>
<dbReference type="GO" id="GO:0005739">
    <property type="term" value="C:mitochondrion"/>
    <property type="evidence" value="ECO:0007669"/>
    <property type="project" value="GOC"/>
</dbReference>
<dbReference type="GO" id="GO:0032543">
    <property type="term" value="P:mitochondrial translation"/>
    <property type="evidence" value="ECO:0007669"/>
    <property type="project" value="TreeGrafter"/>
</dbReference>
<evidence type="ECO:0000256" key="3">
    <source>
        <dbReference type="ARBA" id="ARBA00023274"/>
    </source>
</evidence>
<dbReference type="Pfam" id="PF00886">
    <property type="entry name" value="Ribosomal_S16"/>
    <property type="match status" value="1"/>
</dbReference>
<gene>
    <name evidence="5" type="ORF">TrST_g11502</name>
</gene>
<evidence type="ECO:0000256" key="2">
    <source>
        <dbReference type="ARBA" id="ARBA00022980"/>
    </source>
</evidence>
<proteinExistence type="inferred from homology"/>
<dbReference type="InterPro" id="IPR023803">
    <property type="entry name" value="Ribosomal_bS16_dom_sf"/>
</dbReference>
<dbReference type="PANTHER" id="PTHR12919">
    <property type="entry name" value="30S RIBOSOMAL PROTEIN S16"/>
    <property type="match status" value="1"/>
</dbReference>
<dbReference type="GO" id="GO:0003735">
    <property type="term" value="F:structural constituent of ribosome"/>
    <property type="evidence" value="ECO:0007669"/>
    <property type="project" value="InterPro"/>
</dbReference>
<accession>A0A9W6ZZU4</accession>
<keyword evidence="6" id="KW-1185">Reference proteome</keyword>
<organism evidence="5 6">
    <name type="scientific">Triparma strigata</name>
    <dbReference type="NCBI Taxonomy" id="1606541"/>
    <lineage>
        <taxon>Eukaryota</taxon>
        <taxon>Sar</taxon>
        <taxon>Stramenopiles</taxon>
        <taxon>Ochrophyta</taxon>
        <taxon>Bolidophyceae</taxon>
        <taxon>Parmales</taxon>
        <taxon>Triparmaceae</taxon>
        <taxon>Triparma</taxon>
    </lineage>
</organism>
<dbReference type="OrthoDB" id="407221at2759"/>
<dbReference type="HAMAP" id="MF_00385">
    <property type="entry name" value="Ribosomal_bS16"/>
    <property type="match status" value="1"/>
</dbReference>
<dbReference type="SUPFAM" id="SSF54565">
    <property type="entry name" value="Ribosomal protein S16"/>
    <property type="match status" value="1"/>
</dbReference>
<reference evidence="6" key="1">
    <citation type="journal article" date="2023" name="Commun. Biol.">
        <title>Genome analysis of Parmales, the sister group of diatoms, reveals the evolutionary specialization of diatoms from phago-mixotrophs to photoautotrophs.</title>
        <authorList>
            <person name="Ban H."/>
            <person name="Sato S."/>
            <person name="Yoshikawa S."/>
            <person name="Yamada K."/>
            <person name="Nakamura Y."/>
            <person name="Ichinomiya M."/>
            <person name="Sato N."/>
            <person name="Blanc-Mathieu R."/>
            <person name="Endo H."/>
            <person name="Kuwata A."/>
            <person name="Ogata H."/>
        </authorList>
    </citation>
    <scope>NUCLEOTIDE SEQUENCE [LARGE SCALE GENOMIC DNA]</scope>
    <source>
        <strain evidence="6">NIES 3701</strain>
    </source>
</reference>
<evidence type="ECO:0008006" key="7">
    <source>
        <dbReference type="Google" id="ProtNLM"/>
    </source>
</evidence>
<evidence type="ECO:0000256" key="1">
    <source>
        <dbReference type="ARBA" id="ARBA00006668"/>
    </source>
</evidence>
<feature type="region of interest" description="Disordered" evidence="4">
    <location>
        <begin position="87"/>
        <end position="106"/>
    </location>
</feature>
<dbReference type="Proteomes" id="UP001165085">
    <property type="component" value="Unassembled WGS sequence"/>
</dbReference>